<feature type="transmembrane region" description="Helical" evidence="1">
    <location>
        <begin position="40"/>
        <end position="61"/>
    </location>
</feature>
<keyword evidence="3" id="KW-1185">Reference proteome</keyword>
<feature type="transmembrane region" description="Helical" evidence="1">
    <location>
        <begin position="12"/>
        <end position="28"/>
    </location>
</feature>
<name>A0A2T0RVS3_9RHOB</name>
<proteinExistence type="predicted"/>
<evidence type="ECO:0000313" key="3">
    <source>
        <dbReference type="Proteomes" id="UP000239480"/>
    </source>
</evidence>
<dbReference type="AlphaFoldDB" id="A0A2T0RVS3"/>
<keyword evidence="1" id="KW-1133">Transmembrane helix</keyword>
<dbReference type="EMBL" id="PVTD01000002">
    <property type="protein sequence ID" value="PRY25248.1"/>
    <property type="molecule type" value="Genomic_DNA"/>
</dbReference>
<sequence>MTGVHSALEPGLVQASMIAMLAVLALAMRRACMSRSLHWLLYAAVLVIVGNLFVITILGIPTRPGQAALSSAILSLATWLAVRTYCDRWSGVSSRSLRRTRRGNS</sequence>
<gene>
    <name evidence="2" type="ORF">CLV78_102425</name>
</gene>
<comment type="caution">
    <text evidence="2">The sequence shown here is derived from an EMBL/GenBank/DDBJ whole genome shotgun (WGS) entry which is preliminary data.</text>
</comment>
<reference evidence="2 3" key="1">
    <citation type="submission" date="2018-03" db="EMBL/GenBank/DDBJ databases">
        <title>Genomic Encyclopedia of Archaeal and Bacterial Type Strains, Phase II (KMG-II): from individual species to whole genera.</title>
        <authorList>
            <person name="Goeker M."/>
        </authorList>
    </citation>
    <scope>NUCLEOTIDE SEQUENCE [LARGE SCALE GENOMIC DNA]</scope>
    <source>
        <strain evidence="2 3">DSM 29328</strain>
    </source>
</reference>
<organism evidence="2 3">
    <name type="scientific">Aliiruegeria haliotis</name>
    <dbReference type="NCBI Taxonomy" id="1280846"/>
    <lineage>
        <taxon>Bacteria</taxon>
        <taxon>Pseudomonadati</taxon>
        <taxon>Pseudomonadota</taxon>
        <taxon>Alphaproteobacteria</taxon>
        <taxon>Rhodobacterales</taxon>
        <taxon>Roseobacteraceae</taxon>
        <taxon>Aliiruegeria</taxon>
    </lineage>
</organism>
<evidence type="ECO:0000313" key="2">
    <source>
        <dbReference type="EMBL" id="PRY25248.1"/>
    </source>
</evidence>
<evidence type="ECO:0000256" key="1">
    <source>
        <dbReference type="SAM" id="Phobius"/>
    </source>
</evidence>
<protein>
    <submittedName>
        <fullName evidence="2">Uncharacterized protein</fullName>
    </submittedName>
</protein>
<accession>A0A2T0RVS3</accession>
<feature type="transmembrane region" description="Helical" evidence="1">
    <location>
        <begin position="67"/>
        <end position="86"/>
    </location>
</feature>
<dbReference type="RefSeq" id="WP_106204166.1">
    <property type="nucleotide sequence ID" value="NZ_PVTD01000002.1"/>
</dbReference>
<keyword evidence="1" id="KW-0812">Transmembrane</keyword>
<dbReference type="Proteomes" id="UP000239480">
    <property type="component" value="Unassembled WGS sequence"/>
</dbReference>
<keyword evidence="1" id="KW-0472">Membrane</keyword>